<evidence type="ECO:0000313" key="4">
    <source>
        <dbReference type="EMBL" id="XDV54946.1"/>
    </source>
</evidence>
<comment type="subunit">
    <text evidence="3">UreD, UreF and UreG form a complex that acts as a GTP-hydrolysis-dependent molecular chaperone, activating the urease apoprotein by helping to assemble the nickel containing metallocenter of UreC. The UreE protein probably delivers the nickel.</text>
</comment>
<sequence>MRSEISANPSDLDSPVFEANRARGAVRFDVHARDCVTRRGVLHESGSLRVRFPSPEDHGLSGVFVNTAGGVAGGDRFDIEITAADAARLTLTTAAAEKVYRAPGPAAQLNIGLKVAAGAHLSWLPQETILFDRARVQRRFDIELDDAASLLLCEIVVFGRTAMGERMEQGEFVDRWRLRRGGKLVFAETIRLDGNIGAKLARSAVAKGCAAIGTALIVPGDEALIERLREASESFAGEVGISAWNGFAMARFCAQDAARLRADMMAVLARTGSSLPRLWLN</sequence>
<dbReference type="GO" id="GO:0005737">
    <property type="term" value="C:cytoplasm"/>
    <property type="evidence" value="ECO:0007669"/>
    <property type="project" value="UniProtKB-SubCell"/>
</dbReference>
<dbReference type="PANTHER" id="PTHR33643">
    <property type="entry name" value="UREASE ACCESSORY PROTEIN D"/>
    <property type="match status" value="1"/>
</dbReference>
<dbReference type="InterPro" id="IPR002669">
    <property type="entry name" value="UreD"/>
</dbReference>
<evidence type="ECO:0000256" key="1">
    <source>
        <dbReference type="ARBA" id="ARBA00007177"/>
    </source>
</evidence>
<dbReference type="HAMAP" id="MF_01384">
    <property type="entry name" value="UreD"/>
    <property type="match status" value="1"/>
</dbReference>
<protein>
    <recommendedName>
        <fullName evidence="3">Urease accessory protein UreD</fullName>
    </recommendedName>
</protein>
<reference evidence="4" key="1">
    <citation type="submission" date="2024-08" db="EMBL/GenBank/DDBJ databases">
        <authorList>
            <person name="Chaddad Z."/>
            <person name="Lamrabet M."/>
            <person name="Bouhnik O."/>
            <person name="Alami S."/>
            <person name="Wipf D."/>
            <person name="Courty P.E."/>
            <person name="Missbah El Idrissi M."/>
        </authorList>
    </citation>
    <scope>NUCLEOTIDE SEQUENCE</scope>
    <source>
        <strain evidence="4">LLZ17</strain>
    </source>
</reference>
<dbReference type="PANTHER" id="PTHR33643:SF1">
    <property type="entry name" value="UREASE ACCESSORY PROTEIN D"/>
    <property type="match status" value="1"/>
</dbReference>
<proteinExistence type="inferred from homology"/>
<dbReference type="Pfam" id="PF01774">
    <property type="entry name" value="UreD"/>
    <property type="match status" value="1"/>
</dbReference>
<accession>A0AB39XC35</accession>
<evidence type="ECO:0000256" key="2">
    <source>
        <dbReference type="ARBA" id="ARBA00023186"/>
    </source>
</evidence>
<dbReference type="AlphaFoldDB" id="A0AB39XC35"/>
<name>A0AB39XC35_9BRAD</name>
<comment type="subcellular location">
    <subcellularLocation>
        <location evidence="3">Cytoplasm</location>
    </subcellularLocation>
</comment>
<keyword evidence="2 3" id="KW-0143">Chaperone</keyword>
<keyword evidence="3" id="KW-0996">Nickel insertion</keyword>
<keyword evidence="3" id="KW-0963">Cytoplasm</keyword>
<gene>
    <name evidence="3" type="primary">ureD</name>
    <name evidence="4" type="ORF">AB8Z38_18970</name>
</gene>
<dbReference type="RefSeq" id="WP_369719397.1">
    <property type="nucleotide sequence ID" value="NZ_CP165734.1"/>
</dbReference>
<comment type="function">
    <text evidence="3">Required for maturation of urease via the functional incorporation of the urease nickel metallocenter.</text>
</comment>
<comment type="similarity">
    <text evidence="1 3">Belongs to the UreD family.</text>
</comment>
<dbReference type="GO" id="GO:0016151">
    <property type="term" value="F:nickel cation binding"/>
    <property type="evidence" value="ECO:0007669"/>
    <property type="project" value="UniProtKB-UniRule"/>
</dbReference>
<evidence type="ECO:0000256" key="3">
    <source>
        <dbReference type="HAMAP-Rule" id="MF_01384"/>
    </source>
</evidence>
<organism evidence="4">
    <name type="scientific">Bradyrhizobium sp. LLZ17</name>
    <dbReference type="NCBI Taxonomy" id="3239388"/>
    <lineage>
        <taxon>Bacteria</taxon>
        <taxon>Pseudomonadati</taxon>
        <taxon>Pseudomonadota</taxon>
        <taxon>Alphaproteobacteria</taxon>
        <taxon>Hyphomicrobiales</taxon>
        <taxon>Nitrobacteraceae</taxon>
        <taxon>Bradyrhizobium</taxon>
    </lineage>
</organism>
<dbReference type="EMBL" id="CP165734">
    <property type="protein sequence ID" value="XDV54946.1"/>
    <property type="molecule type" value="Genomic_DNA"/>
</dbReference>